<keyword evidence="3" id="KW-0997">Cell inner membrane</keyword>
<dbReference type="NCBIfam" id="TIGR00786">
    <property type="entry name" value="dctM"/>
    <property type="match status" value="1"/>
</dbReference>
<reference evidence="9 10" key="1">
    <citation type="submission" date="2022-09" db="EMBL/GenBank/DDBJ databases">
        <authorList>
            <person name="Kop L."/>
        </authorList>
    </citation>
    <scope>NUCLEOTIDE SEQUENCE [LARGE SCALE GENOMIC DNA]</scope>
    <source>
        <strain evidence="9 10">347</strain>
    </source>
</reference>
<protein>
    <submittedName>
        <fullName evidence="9">C4-dicarboxylate transporter, large subunit</fullName>
    </submittedName>
</protein>
<dbReference type="PIRSF" id="PIRSF006066">
    <property type="entry name" value="HI0050"/>
    <property type="match status" value="1"/>
</dbReference>
<evidence type="ECO:0000256" key="2">
    <source>
        <dbReference type="ARBA" id="ARBA00022475"/>
    </source>
</evidence>
<feature type="transmembrane region" description="Helical" evidence="7">
    <location>
        <begin position="45"/>
        <end position="68"/>
    </location>
</feature>
<keyword evidence="6 7" id="KW-0472">Membrane</keyword>
<organism evidence="9 10">
    <name type="scientific">Nitrospina watsonii</name>
    <dbReference type="NCBI Taxonomy" id="1323948"/>
    <lineage>
        <taxon>Bacteria</taxon>
        <taxon>Pseudomonadati</taxon>
        <taxon>Nitrospinota/Tectimicrobiota group</taxon>
        <taxon>Nitrospinota</taxon>
        <taxon>Nitrospinia</taxon>
        <taxon>Nitrospinales</taxon>
        <taxon>Nitrospinaceae</taxon>
        <taxon>Nitrospina</taxon>
    </lineage>
</organism>
<evidence type="ECO:0000259" key="8">
    <source>
        <dbReference type="Pfam" id="PF06808"/>
    </source>
</evidence>
<feature type="transmembrane region" description="Helical" evidence="7">
    <location>
        <begin position="133"/>
        <end position="156"/>
    </location>
</feature>
<gene>
    <name evidence="9" type="ORF">NSPWAT_1364</name>
</gene>
<feature type="transmembrane region" description="Helical" evidence="7">
    <location>
        <begin position="89"/>
        <end position="121"/>
    </location>
</feature>
<keyword evidence="10" id="KW-1185">Reference proteome</keyword>
<comment type="subcellular location">
    <subcellularLocation>
        <location evidence="1">Cell inner membrane</location>
        <topology evidence="1">Multi-pass membrane protein</topology>
    </subcellularLocation>
</comment>
<dbReference type="Proteomes" id="UP001157733">
    <property type="component" value="Chromosome"/>
</dbReference>
<dbReference type="RefSeq" id="WP_282011129.1">
    <property type="nucleotide sequence ID" value="NZ_OX336137.1"/>
</dbReference>
<feature type="transmembrane region" description="Helical" evidence="7">
    <location>
        <begin position="222"/>
        <end position="248"/>
    </location>
</feature>
<dbReference type="PANTHER" id="PTHR33362">
    <property type="entry name" value="SIALIC ACID TRAP TRANSPORTER PERMEASE PROTEIN SIAT-RELATED"/>
    <property type="match status" value="1"/>
</dbReference>
<evidence type="ECO:0000256" key="7">
    <source>
        <dbReference type="SAM" id="Phobius"/>
    </source>
</evidence>
<dbReference type="InterPro" id="IPR004681">
    <property type="entry name" value="TRAP_DctM"/>
</dbReference>
<dbReference type="Pfam" id="PF06808">
    <property type="entry name" value="DctM"/>
    <property type="match status" value="1"/>
</dbReference>
<proteinExistence type="predicted"/>
<feature type="transmembrane region" description="Helical" evidence="7">
    <location>
        <begin position="398"/>
        <end position="418"/>
    </location>
</feature>
<evidence type="ECO:0000256" key="1">
    <source>
        <dbReference type="ARBA" id="ARBA00004429"/>
    </source>
</evidence>
<feature type="transmembrane region" description="Helical" evidence="7">
    <location>
        <begin position="311"/>
        <end position="341"/>
    </location>
</feature>
<feature type="transmembrane region" description="Helical" evidence="7">
    <location>
        <begin position="353"/>
        <end position="378"/>
    </location>
</feature>
<dbReference type="InterPro" id="IPR010656">
    <property type="entry name" value="DctM"/>
</dbReference>
<sequence length="424" mass="46046">MTLLLVAAILLLALLGTPLYAIIGLAALLSFHFAGIDSAAVFIELYRVASAPTLLAIPLFTFAGFMLAESRTPQRLTRLTQALLGGVPGGLPWVVLVACAFFTAFTGASGVTIIALGGLLYPLMLKEMYGKNFSLGLMTSSGSLGLLFPPSLPLILYGLIAKVNIDQLFLAGLIPGTLMILILAVYSMVMSKRFGIRRTPFDMQETLGAVKEAAWEIPLPFIILWGIYGGVFTVTEAAAVTVIYVIVVESFVYRDIHPIRDMPDIMKKSMVLVGAILIILGTAMGFTSYLVDEQVPMQLLAFMREYIDDQLTFLIVLNLFLLIVGCMMDIFSAIIVVVPLIVPIAQSFGVDMVHLGVIFLVNLEIGYSTPPVGLNLFIASSRFEEPVVRLYRATLPFLGLRLMGLIAVTYFPALSLFLPNLFGS</sequence>
<keyword evidence="5 7" id="KW-1133">Transmembrane helix</keyword>
<feature type="transmembrane region" description="Helical" evidence="7">
    <location>
        <begin position="269"/>
        <end position="291"/>
    </location>
</feature>
<evidence type="ECO:0000256" key="5">
    <source>
        <dbReference type="ARBA" id="ARBA00022989"/>
    </source>
</evidence>
<evidence type="ECO:0000256" key="4">
    <source>
        <dbReference type="ARBA" id="ARBA00022692"/>
    </source>
</evidence>
<feature type="transmembrane region" description="Helical" evidence="7">
    <location>
        <begin position="168"/>
        <end position="189"/>
    </location>
</feature>
<evidence type="ECO:0000313" key="9">
    <source>
        <dbReference type="EMBL" id="CAI2718223.1"/>
    </source>
</evidence>
<evidence type="ECO:0000313" key="10">
    <source>
        <dbReference type="Proteomes" id="UP001157733"/>
    </source>
</evidence>
<evidence type="ECO:0000256" key="6">
    <source>
        <dbReference type="ARBA" id="ARBA00023136"/>
    </source>
</evidence>
<keyword evidence="4 7" id="KW-0812">Transmembrane</keyword>
<keyword evidence="2" id="KW-1003">Cell membrane</keyword>
<dbReference type="EMBL" id="OX336137">
    <property type="protein sequence ID" value="CAI2718223.1"/>
    <property type="molecule type" value="Genomic_DNA"/>
</dbReference>
<name>A0ABM9HDB7_9BACT</name>
<evidence type="ECO:0000256" key="3">
    <source>
        <dbReference type="ARBA" id="ARBA00022519"/>
    </source>
</evidence>
<feature type="domain" description="TRAP C4-dicarboxylate transport system permease DctM subunit" evidence="8">
    <location>
        <begin position="7"/>
        <end position="414"/>
    </location>
</feature>
<accession>A0ABM9HDB7</accession>